<feature type="region of interest" description="Disordered" evidence="1">
    <location>
        <begin position="1"/>
        <end position="68"/>
    </location>
</feature>
<dbReference type="EMBL" id="VSRR010007346">
    <property type="protein sequence ID" value="MPC46735.1"/>
    <property type="molecule type" value="Genomic_DNA"/>
</dbReference>
<proteinExistence type="predicted"/>
<dbReference type="AlphaFoldDB" id="A0A5B7FMQ4"/>
<gene>
    <name evidence="2" type="ORF">E2C01_040461</name>
</gene>
<name>A0A5B7FMQ4_PORTR</name>
<protein>
    <submittedName>
        <fullName evidence="2">Uncharacterized protein</fullName>
    </submittedName>
</protein>
<sequence>MKGVTSERACPSIPLLAHRDEKSESRQNHPPEVPGTSSEGRSASWSSSGPDSCGGRRSGTTLHQGRAWARRGHARALSAASWSVLSALLFKNCSAS</sequence>
<evidence type="ECO:0000256" key="1">
    <source>
        <dbReference type="SAM" id="MobiDB-lite"/>
    </source>
</evidence>
<dbReference type="Proteomes" id="UP000324222">
    <property type="component" value="Unassembled WGS sequence"/>
</dbReference>
<reference evidence="2 3" key="1">
    <citation type="submission" date="2019-05" db="EMBL/GenBank/DDBJ databases">
        <title>Another draft genome of Portunus trituberculatus and its Hox gene families provides insights of decapod evolution.</title>
        <authorList>
            <person name="Jeong J.-H."/>
            <person name="Song I."/>
            <person name="Kim S."/>
            <person name="Choi T."/>
            <person name="Kim D."/>
            <person name="Ryu S."/>
            <person name="Kim W."/>
        </authorList>
    </citation>
    <scope>NUCLEOTIDE SEQUENCE [LARGE SCALE GENOMIC DNA]</scope>
    <source>
        <tissue evidence="2">Muscle</tissue>
    </source>
</reference>
<comment type="caution">
    <text evidence="2">The sequence shown here is derived from an EMBL/GenBank/DDBJ whole genome shotgun (WGS) entry which is preliminary data.</text>
</comment>
<feature type="compositionally biased region" description="Low complexity" evidence="1">
    <location>
        <begin position="35"/>
        <end position="55"/>
    </location>
</feature>
<evidence type="ECO:0000313" key="2">
    <source>
        <dbReference type="EMBL" id="MPC46735.1"/>
    </source>
</evidence>
<keyword evidence="3" id="KW-1185">Reference proteome</keyword>
<organism evidence="2 3">
    <name type="scientific">Portunus trituberculatus</name>
    <name type="common">Swimming crab</name>
    <name type="synonym">Neptunus trituberculatus</name>
    <dbReference type="NCBI Taxonomy" id="210409"/>
    <lineage>
        <taxon>Eukaryota</taxon>
        <taxon>Metazoa</taxon>
        <taxon>Ecdysozoa</taxon>
        <taxon>Arthropoda</taxon>
        <taxon>Crustacea</taxon>
        <taxon>Multicrustacea</taxon>
        <taxon>Malacostraca</taxon>
        <taxon>Eumalacostraca</taxon>
        <taxon>Eucarida</taxon>
        <taxon>Decapoda</taxon>
        <taxon>Pleocyemata</taxon>
        <taxon>Brachyura</taxon>
        <taxon>Eubrachyura</taxon>
        <taxon>Portunoidea</taxon>
        <taxon>Portunidae</taxon>
        <taxon>Portuninae</taxon>
        <taxon>Portunus</taxon>
    </lineage>
</organism>
<accession>A0A5B7FMQ4</accession>
<feature type="compositionally biased region" description="Basic and acidic residues" evidence="1">
    <location>
        <begin position="17"/>
        <end position="29"/>
    </location>
</feature>
<evidence type="ECO:0000313" key="3">
    <source>
        <dbReference type="Proteomes" id="UP000324222"/>
    </source>
</evidence>